<evidence type="ECO:0008006" key="3">
    <source>
        <dbReference type="Google" id="ProtNLM"/>
    </source>
</evidence>
<reference evidence="1 2" key="1">
    <citation type="submission" date="2020-03" db="EMBL/GenBank/DDBJ databases">
        <title>Two novel Motilibacter sp.</title>
        <authorList>
            <person name="Liu S."/>
        </authorList>
    </citation>
    <scope>NUCLEOTIDE SEQUENCE [LARGE SCALE GENOMIC DNA]</scope>
    <source>
        <strain evidence="1 2">E257</strain>
    </source>
</reference>
<dbReference type="RefSeq" id="WP_166284261.1">
    <property type="nucleotide sequence ID" value="NZ_JAANNP010000053.1"/>
</dbReference>
<comment type="caution">
    <text evidence="1">The sequence shown here is derived from an EMBL/GenBank/DDBJ whole genome shotgun (WGS) entry which is preliminary data.</text>
</comment>
<name>A0ABX0H086_9ACTN</name>
<dbReference type="EMBL" id="JAANNP010000053">
    <property type="protein sequence ID" value="NHC15771.1"/>
    <property type="molecule type" value="Genomic_DNA"/>
</dbReference>
<organism evidence="1 2">
    <name type="scientific">Motilibacter deserti</name>
    <dbReference type="NCBI Taxonomy" id="2714956"/>
    <lineage>
        <taxon>Bacteria</taxon>
        <taxon>Bacillati</taxon>
        <taxon>Actinomycetota</taxon>
        <taxon>Actinomycetes</taxon>
        <taxon>Motilibacterales</taxon>
        <taxon>Motilibacteraceae</taxon>
        <taxon>Motilibacter</taxon>
    </lineage>
</organism>
<gene>
    <name evidence="1" type="ORF">G9H71_18480</name>
</gene>
<keyword evidence="2" id="KW-1185">Reference proteome</keyword>
<evidence type="ECO:0000313" key="1">
    <source>
        <dbReference type="EMBL" id="NHC15771.1"/>
    </source>
</evidence>
<accession>A0ABX0H086</accession>
<proteinExistence type="predicted"/>
<dbReference type="Proteomes" id="UP000800981">
    <property type="component" value="Unassembled WGS sequence"/>
</dbReference>
<evidence type="ECO:0000313" key="2">
    <source>
        <dbReference type="Proteomes" id="UP000800981"/>
    </source>
</evidence>
<sequence>MPQLTDETLCDTLSTYAGLVSRVLDDPERWLGWGSGEPRTSLPGRVGDVAARRLLGGTPPGSKQWADLPVDQRSEWWVDRIAVVAGFVAATPRFFGAAADRFPVQAAFGASAQGLAVCAVAREHGLEDPDDWVPLLGRVLFDRRVERGHCVDAVRRWSRRRAGDGAAVGVVVEQEPMAQLDAAEELDELERAVPAEPADQPHPVKRAARTMWRLGKTFLAVQGMFDERPRGALPFRALGKVPVVGLLGGWLDERGGVRKAAKRTAKLLR</sequence>
<protein>
    <recommendedName>
        <fullName evidence="3">Phytoene synthase</fullName>
    </recommendedName>
</protein>